<comment type="caution">
    <text evidence="1">The sequence shown here is derived from an EMBL/GenBank/DDBJ whole genome shotgun (WGS) entry which is preliminary data.</text>
</comment>
<gene>
    <name evidence="1" type="ORF">ACFPYJ_17255</name>
</gene>
<sequence length="199" mass="22223">MDANDPINRALVMIAQAAEASDAVWLVGGSTGLMLRGLQLNKRPNDLDLYADEEDALKLHELLLPFSVDAQQVSVTGIYRSVLSHYSIEGISVELVGGFEIKSGAGRYGVEVREVLAPYKDMIEMGGYEIGIVPLAHEMWFNLLRGRDDRVHLIAEELSKQSELHRDAFIHIEARNELNAELIGMIHNWLGHEETRSMS</sequence>
<proteinExistence type="predicted"/>
<dbReference type="InterPro" id="IPR043519">
    <property type="entry name" value="NT_sf"/>
</dbReference>
<evidence type="ECO:0008006" key="3">
    <source>
        <dbReference type="Google" id="ProtNLM"/>
    </source>
</evidence>
<evidence type="ECO:0000313" key="2">
    <source>
        <dbReference type="Proteomes" id="UP001596047"/>
    </source>
</evidence>
<dbReference type="Proteomes" id="UP001596047">
    <property type="component" value="Unassembled WGS sequence"/>
</dbReference>
<dbReference type="Gene3D" id="3.30.460.40">
    <property type="match status" value="1"/>
</dbReference>
<keyword evidence="2" id="KW-1185">Reference proteome</keyword>
<dbReference type="EMBL" id="JBHSOW010000063">
    <property type="protein sequence ID" value="MFC5650826.1"/>
    <property type="molecule type" value="Genomic_DNA"/>
</dbReference>
<evidence type="ECO:0000313" key="1">
    <source>
        <dbReference type="EMBL" id="MFC5650826.1"/>
    </source>
</evidence>
<dbReference type="SUPFAM" id="SSF81301">
    <property type="entry name" value="Nucleotidyltransferase"/>
    <property type="match status" value="1"/>
</dbReference>
<accession>A0ABW0VYA3</accession>
<dbReference type="RefSeq" id="WP_379189406.1">
    <property type="nucleotide sequence ID" value="NZ_JBHSOW010000063.1"/>
</dbReference>
<name>A0ABW0VYA3_9BACL</name>
<organism evidence="1 2">
    <name type="scientific">Paenibacillus solisilvae</name>
    <dbReference type="NCBI Taxonomy" id="2486751"/>
    <lineage>
        <taxon>Bacteria</taxon>
        <taxon>Bacillati</taxon>
        <taxon>Bacillota</taxon>
        <taxon>Bacilli</taxon>
        <taxon>Bacillales</taxon>
        <taxon>Paenibacillaceae</taxon>
        <taxon>Paenibacillus</taxon>
    </lineage>
</organism>
<protein>
    <recommendedName>
        <fullName evidence="3">Nucleotidyl transferase AbiEii/AbiGii toxin family protein</fullName>
    </recommendedName>
</protein>
<reference evidence="2" key="1">
    <citation type="journal article" date="2019" name="Int. J. Syst. Evol. Microbiol.">
        <title>The Global Catalogue of Microorganisms (GCM) 10K type strain sequencing project: providing services to taxonomists for standard genome sequencing and annotation.</title>
        <authorList>
            <consortium name="The Broad Institute Genomics Platform"/>
            <consortium name="The Broad Institute Genome Sequencing Center for Infectious Disease"/>
            <person name="Wu L."/>
            <person name="Ma J."/>
        </authorList>
    </citation>
    <scope>NUCLEOTIDE SEQUENCE [LARGE SCALE GENOMIC DNA]</scope>
    <source>
        <strain evidence="2">CGMCC 1.3240</strain>
    </source>
</reference>